<dbReference type="InterPro" id="IPR003593">
    <property type="entry name" value="AAA+_ATPase"/>
</dbReference>
<dbReference type="AlphaFoldDB" id="A0A0W8FKF4"/>
<sequence>MNASTSDGDLALLAGLYSSARETLGRFVVGNEDLIELIFVCLLSGGHMLIEGVPGTAKTTVAKTVARISGSEFRRVQCAVDTQPADIVGVRIFDQKQQDFVLKKGPIFTNILLIDEINRLNPKTQSAFIEIMSERQATIDGITLDLPSPFFVIATQNPFEFEGTFPLIEAQKDRFMFSAPAGHLTRDQELEIVRRVHTGALNWEEYYHWLPDILDDLTIDRLVGMIDRIRMEEPVLQYITDLVMATRAHGDVRLGASSRASIALVRGGKAAAALRNRAYVIPDDIKRLAPAVLSHRLLLEREAEISGITPHRVVQEILETVEVP</sequence>
<dbReference type="SUPFAM" id="SSF52540">
    <property type="entry name" value="P-loop containing nucleoside triphosphate hydrolases"/>
    <property type="match status" value="1"/>
</dbReference>
<protein>
    <submittedName>
        <fullName evidence="2">Moxr-like atpase</fullName>
    </submittedName>
</protein>
<evidence type="ECO:0000313" key="2">
    <source>
        <dbReference type="EMBL" id="KUG21337.1"/>
    </source>
</evidence>
<proteinExistence type="predicted"/>
<dbReference type="Gene3D" id="3.40.50.300">
    <property type="entry name" value="P-loop containing nucleotide triphosphate hydrolases"/>
    <property type="match status" value="1"/>
</dbReference>
<dbReference type="EMBL" id="LNQE01001074">
    <property type="protein sequence ID" value="KUG21337.1"/>
    <property type="molecule type" value="Genomic_DNA"/>
</dbReference>
<dbReference type="InterPro" id="IPR011703">
    <property type="entry name" value="ATPase_AAA-3"/>
</dbReference>
<reference evidence="2" key="1">
    <citation type="journal article" date="2015" name="Proc. Natl. Acad. Sci. U.S.A.">
        <title>Networks of energetic and metabolic interactions define dynamics in microbial communities.</title>
        <authorList>
            <person name="Embree M."/>
            <person name="Liu J.K."/>
            <person name="Al-Bassam M.M."/>
            <person name="Zengler K."/>
        </authorList>
    </citation>
    <scope>NUCLEOTIDE SEQUENCE</scope>
</reference>
<dbReference type="PIRSF" id="PIRSF002849">
    <property type="entry name" value="AAA_ATPase_chaperone_MoxR_prd"/>
    <property type="match status" value="1"/>
</dbReference>
<feature type="domain" description="AAA+ ATPase" evidence="1">
    <location>
        <begin position="44"/>
        <end position="197"/>
    </location>
</feature>
<dbReference type="GO" id="GO:0005524">
    <property type="term" value="F:ATP binding"/>
    <property type="evidence" value="ECO:0007669"/>
    <property type="project" value="InterPro"/>
</dbReference>
<dbReference type="Pfam" id="PF07726">
    <property type="entry name" value="AAA_3"/>
    <property type="match status" value="1"/>
</dbReference>
<dbReference type="CDD" id="cd00009">
    <property type="entry name" value="AAA"/>
    <property type="match status" value="1"/>
</dbReference>
<dbReference type="Pfam" id="PF17863">
    <property type="entry name" value="AAA_lid_2"/>
    <property type="match status" value="1"/>
</dbReference>
<dbReference type="InterPro" id="IPR050764">
    <property type="entry name" value="CbbQ/NirQ/NorQ/GpvN"/>
</dbReference>
<evidence type="ECO:0000259" key="1">
    <source>
        <dbReference type="SMART" id="SM00382"/>
    </source>
</evidence>
<dbReference type="GO" id="GO:0016887">
    <property type="term" value="F:ATP hydrolysis activity"/>
    <property type="evidence" value="ECO:0007669"/>
    <property type="project" value="InterPro"/>
</dbReference>
<dbReference type="SMART" id="SM00382">
    <property type="entry name" value="AAA"/>
    <property type="match status" value="1"/>
</dbReference>
<accession>A0A0W8FKF4</accession>
<dbReference type="Gene3D" id="1.10.8.80">
    <property type="entry name" value="Magnesium chelatase subunit I, C-Terminal domain"/>
    <property type="match status" value="1"/>
</dbReference>
<comment type="caution">
    <text evidence="2">The sequence shown here is derived from an EMBL/GenBank/DDBJ whole genome shotgun (WGS) entry which is preliminary data.</text>
</comment>
<name>A0A0W8FKF4_9ZZZZ</name>
<organism evidence="2">
    <name type="scientific">hydrocarbon metagenome</name>
    <dbReference type="NCBI Taxonomy" id="938273"/>
    <lineage>
        <taxon>unclassified sequences</taxon>
        <taxon>metagenomes</taxon>
        <taxon>ecological metagenomes</taxon>
    </lineage>
</organism>
<dbReference type="InterPro" id="IPR041628">
    <property type="entry name" value="ChlI/MoxR_AAA_lid"/>
</dbReference>
<dbReference type="InterPro" id="IPR027417">
    <property type="entry name" value="P-loop_NTPase"/>
</dbReference>
<gene>
    <name evidence="2" type="ORF">ASZ90_008921</name>
</gene>
<dbReference type="PANTHER" id="PTHR42759:SF1">
    <property type="entry name" value="MAGNESIUM-CHELATASE SUBUNIT CHLD"/>
    <property type="match status" value="1"/>
</dbReference>
<dbReference type="PANTHER" id="PTHR42759">
    <property type="entry name" value="MOXR FAMILY PROTEIN"/>
    <property type="match status" value="1"/>
</dbReference>